<evidence type="ECO:0000313" key="10">
    <source>
        <dbReference type="EMBL" id="GAA4456791.1"/>
    </source>
</evidence>
<evidence type="ECO:0000256" key="2">
    <source>
        <dbReference type="ARBA" id="ARBA00022692"/>
    </source>
</evidence>
<evidence type="ECO:0000313" key="11">
    <source>
        <dbReference type="Proteomes" id="UP001501175"/>
    </source>
</evidence>
<evidence type="ECO:0000256" key="8">
    <source>
        <dbReference type="SAM" id="Phobius"/>
    </source>
</evidence>
<feature type="transmembrane region" description="Helical" evidence="8">
    <location>
        <begin position="49"/>
        <end position="69"/>
    </location>
</feature>
<gene>
    <name evidence="10" type="ORF">GCM10023189_26570</name>
</gene>
<dbReference type="InterPro" id="IPR006694">
    <property type="entry name" value="Fatty_acid_hydroxylase"/>
</dbReference>
<comment type="subcellular location">
    <subcellularLocation>
        <location evidence="1">Endomembrane system</location>
        <topology evidence="1">Multi-pass membrane protein</topology>
    </subcellularLocation>
</comment>
<evidence type="ECO:0000256" key="1">
    <source>
        <dbReference type="ARBA" id="ARBA00004127"/>
    </source>
</evidence>
<evidence type="ECO:0000259" key="9">
    <source>
        <dbReference type="Pfam" id="PF04116"/>
    </source>
</evidence>
<evidence type="ECO:0000256" key="3">
    <source>
        <dbReference type="ARBA" id="ARBA00022989"/>
    </source>
</evidence>
<proteinExistence type="predicted"/>
<feature type="transmembrane region" description="Helical" evidence="8">
    <location>
        <begin position="17"/>
        <end position="37"/>
    </location>
</feature>
<dbReference type="EMBL" id="BAABHD010000029">
    <property type="protein sequence ID" value="GAA4456791.1"/>
    <property type="molecule type" value="Genomic_DNA"/>
</dbReference>
<dbReference type="RefSeq" id="WP_345244211.1">
    <property type="nucleotide sequence ID" value="NZ_BAABHD010000029.1"/>
</dbReference>
<reference evidence="11" key="1">
    <citation type="journal article" date="2019" name="Int. J. Syst. Evol. Microbiol.">
        <title>The Global Catalogue of Microorganisms (GCM) 10K type strain sequencing project: providing services to taxonomists for standard genome sequencing and annotation.</title>
        <authorList>
            <consortium name="The Broad Institute Genomics Platform"/>
            <consortium name="The Broad Institute Genome Sequencing Center for Infectious Disease"/>
            <person name="Wu L."/>
            <person name="Ma J."/>
        </authorList>
    </citation>
    <scope>NUCLEOTIDE SEQUENCE [LARGE SCALE GENOMIC DNA]</scope>
    <source>
        <strain evidence="11">JCM 17927</strain>
    </source>
</reference>
<name>A0ABP8MY67_9BACT</name>
<dbReference type="Proteomes" id="UP001501175">
    <property type="component" value="Unassembled WGS sequence"/>
</dbReference>
<evidence type="ECO:0000256" key="5">
    <source>
        <dbReference type="ARBA" id="ARBA00023098"/>
    </source>
</evidence>
<evidence type="ECO:0000256" key="4">
    <source>
        <dbReference type="ARBA" id="ARBA00023002"/>
    </source>
</evidence>
<comment type="caution">
    <text evidence="10">The sequence shown here is derived from an EMBL/GenBank/DDBJ whole genome shotgun (WGS) entry which is preliminary data.</text>
</comment>
<evidence type="ECO:0000256" key="6">
    <source>
        <dbReference type="ARBA" id="ARBA00023136"/>
    </source>
</evidence>
<feature type="region of interest" description="Disordered" evidence="7">
    <location>
        <begin position="266"/>
        <end position="286"/>
    </location>
</feature>
<dbReference type="Pfam" id="PF04116">
    <property type="entry name" value="FA_hydroxylase"/>
    <property type="match status" value="1"/>
</dbReference>
<feature type="transmembrane region" description="Helical" evidence="8">
    <location>
        <begin position="146"/>
        <end position="169"/>
    </location>
</feature>
<sequence>MERLIQYFETIPSAHRALILAGGITLFWVIESALPLFQFEYRKVRHAGLNFFFTLTTIVVNFLFAVLLVKTCDWVVANHIGIIQWISLPFWAEVIIGLLLLDLVGAYFIHWLQHHVKIMWRFHIIHHSDTYLDTTSANRHHPGESLFRAMFTSLAALIAGTPIGIVMLYQSLSVVLSQFNHANIHLPRWADQVLGWLIVTPNMHHVHHHYVLPHTNSNYGNIFPIWDRLFGTYMELAPKDLKYGLDTHPDSREHSHIGTMLKIPFQKHRPPVGTGSVQPQEELKES</sequence>
<keyword evidence="5" id="KW-0443">Lipid metabolism</keyword>
<keyword evidence="6 8" id="KW-0472">Membrane</keyword>
<feature type="transmembrane region" description="Helical" evidence="8">
    <location>
        <begin position="89"/>
        <end position="112"/>
    </location>
</feature>
<dbReference type="InterPro" id="IPR051689">
    <property type="entry name" value="Sterol_desaturase/TMEM195"/>
</dbReference>
<keyword evidence="11" id="KW-1185">Reference proteome</keyword>
<keyword evidence="2 8" id="KW-0812">Transmembrane</keyword>
<dbReference type="PANTHER" id="PTHR21624:SF1">
    <property type="entry name" value="ALKYLGLYCEROL MONOOXYGENASE"/>
    <property type="match status" value="1"/>
</dbReference>
<evidence type="ECO:0000256" key="7">
    <source>
        <dbReference type="SAM" id="MobiDB-lite"/>
    </source>
</evidence>
<accession>A0ABP8MY67</accession>
<organism evidence="10 11">
    <name type="scientific">Nibrella saemangeumensis</name>
    <dbReference type="NCBI Taxonomy" id="1084526"/>
    <lineage>
        <taxon>Bacteria</taxon>
        <taxon>Pseudomonadati</taxon>
        <taxon>Bacteroidota</taxon>
        <taxon>Cytophagia</taxon>
        <taxon>Cytophagales</taxon>
        <taxon>Spirosomataceae</taxon>
        <taxon>Nibrella</taxon>
    </lineage>
</organism>
<keyword evidence="3 8" id="KW-1133">Transmembrane helix</keyword>
<dbReference type="PANTHER" id="PTHR21624">
    <property type="entry name" value="STEROL DESATURASE-RELATED PROTEIN"/>
    <property type="match status" value="1"/>
</dbReference>
<protein>
    <submittedName>
        <fullName evidence="10">Sterol desaturase family protein</fullName>
    </submittedName>
</protein>
<keyword evidence="4" id="KW-0560">Oxidoreductase</keyword>
<feature type="domain" description="Fatty acid hydroxylase" evidence="9">
    <location>
        <begin position="96"/>
        <end position="232"/>
    </location>
</feature>